<feature type="region of interest" description="Disordered" evidence="1">
    <location>
        <begin position="1"/>
        <end position="119"/>
    </location>
</feature>
<accession>A0AAV7VIT5</accession>
<feature type="region of interest" description="Disordered" evidence="1">
    <location>
        <begin position="250"/>
        <end position="271"/>
    </location>
</feature>
<reference evidence="2" key="1">
    <citation type="journal article" date="2022" name="bioRxiv">
        <title>Sequencing and chromosome-scale assembly of the giantPleurodeles waltlgenome.</title>
        <authorList>
            <person name="Brown T."/>
            <person name="Elewa A."/>
            <person name="Iarovenko S."/>
            <person name="Subramanian E."/>
            <person name="Araus A.J."/>
            <person name="Petzold A."/>
            <person name="Susuki M."/>
            <person name="Suzuki K.-i.T."/>
            <person name="Hayashi T."/>
            <person name="Toyoda A."/>
            <person name="Oliveira C."/>
            <person name="Osipova E."/>
            <person name="Leigh N.D."/>
            <person name="Simon A."/>
            <person name="Yun M.H."/>
        </authorList>
    </citation>
    <scope>NUCLEOTIDE SEQUENCE</scope>
    <source>
        <strain evidence="2">20211129_DDA</strain>
        <tissue evidence="2">Liver</tissue>
    </source>
</reference>
<gene>
    <name evidence="2" type="ORF">NDU88_004264</name>
</gene>
<dbReference type="EMBL" id="JANPWB010000003">
    <property type="protein sequence ID" value="KAJ1200440.1"/>
    <property type="molecule type" value="Genomic_DNA"/>
</dbReference>
<evidence type="ECO:0000256" key="1">
    <source>
        <dbReference type="SAM" id="MobiDB-lite"/>
    </source>
</evidence>
<sequence>MRWPPNSTRSTTAVGGCSGTSAPGSPPPPSRVPHPLQSCSPVSTPAGTGPLDATNRQATSAPAWCREGPRDKGCRPDPGHPPRQPLDFNKEGPAFLPRGPHPRPSSPVVSTHEATGRLGPLKLQADPARGAYTSTGAARGPIARAEATASAPRPQALSISLIQGGRPVAAGALSHAPLLLLCITYSATYTAGLNIGPLRCLRYCRPSARPIRDSALLSGGAAGSPDLHHHLDCGLSRVIAGAGHRHSLLRGSSGVSSGQGARRNCQMCATG</sequence>
<keyword evidence="3" id="KW-1185">Reference proteome</keyword>
<organism evidence="2 3">
    <name type="scientific">Pleurodeles waltl</name>
    <name type="common">Iberian ribbed newt</name>
    <dbReference type="NCBI Taxonomy" id="8319"/>
    <lineage>
        <taxon>Eukaryota</taxon>
        <taxon>Metazoa</taxon>
        <taxon>Chordata</taxon>
        <taxon>Craniata</taxon>
        <taxon>Vertebrata</taxon>
        <taxon>Euteleostomi</taxon>
        <taxon>Amphibia</taxon>
        <taxon>Batrachia</taxon>
        <taxon>Caudata</taxon>
        <taxon>Salamandroidea</taxon>
        <taxon>Salamandridae</taxon>
        <taxon>Pleurodelinae</taxon>
        <taxon>Pleurodeles</taxon>
    </lineage>
</organism>
<proteinExistence type="predicted"/>
<protein>
    <submittedName>
        <fullName evidence="2">Uncharacterized protein</fullName>
    </submittedName>
</protein>
<dbReference type="AlphaFoldDB" id="A0AAV7VIT5"/>
<name>A0AAV7VIT5_PLEWA</name>
<feature type="compositionally biased region" description="Basic and acidic residues" evidence="1">
    <location>
        <begin position="67"/>
        <end position="80"/>
    </location>
</feature>
<feature type="compositionally biased region" description="Polar residues" evidence="1">
    <location>
        <begin position="1"/>
        <end position="13"/>
    </location>
</feature>
<evidence type="ECO:0000313" key="3">
    <source>
        <dbReference type="Proteomes" id="UP001066276"/>
    </source>
</evidence>
<dbReference type="Proteomes" id="UP001066276">
    <property type="component" value="Chromosome 2_1"/>
</dbReference>
<feature type="compositionally biased region" description="Low complexity" evidence="1">
    <location>
        <begin position="250"/>
        <end position="263"/>
    </location>
</feature>
<evidence type="ECO:0000313" key="2">
    <source>
        <dbReference type="EMBL" id="KAJ1200440.1"/>
    </source>
</evidence>
<comment type="caution">
    <text evidence="2">The sequence shown here is derived from an EMBL/GenBank/DDBJ whole genome shotgun (WGS) entry which is preliminary data.</text>
</comment>
<feature type="compositionally biased region" description="Polar residues" evidence="1">
    <location>
        <begin position="37"/>
        <end position="46"/>
    </location>
</feature>